<protein>
    <submittedName>
        <fullName evidence="2">Copper chaperone</fullName>
    </submittedName>
</protein>
<organism evidence="2 3">
    <name type="scientific">Methylomarinovum tepidoasis</name>
    <dbReference type="NCBI Taxonomy" id="2840183"/>
    <lineage>
        <taxon>Bacteria</taxon>
        <taxon>Pseudomonadati</taxon>
        <taxon>Pseudomonadota</taxon>
        <taxon>Gammaproteobacteria</taxon>
        <taxon>Methylococcales</taxon>
        <taxon>Methylothermaceae</taxon>
        <taxon>Methylomarinovum</taxon>
    </lineage>
</organism>
<evidence type="ECO:0000313" key="2">
    <source>
        <dbReference type="EMBL" id="BCX89150.1"/>
    </source>
</evidence>
<sequence>MAKVTLPVSGMKCDACENLIHDALMEKEGVIAVRADHQAKTVEIEYEEEKVDLDTLKQVIADQGFKVEGFGEPSLLEKIKAFFDSLLAFFKS</sequence>
<dbReference type="KEGG" id="meiy:MIN45_P1520"/>
<dbReference type="RefSeq" id="WP_286291434.1">
    <property type="nucleotide sequence ID" value="NZ_AP024718.1"/>
</dbReference>
<dbReference type="Gene3D" id="3.30.70.100">
    <property type="match status" value="1"/>
</dbReference>
<accession>A0AAU9BZE0</accession>
<dbReference type="SUPFAM" id="SSF55008">
    <property type="entry name" value="HMA, heavy metal-associated domain"/>
    <property type="match status" value="1"/>
</dbReference>
<dbReference type="AlphaFoldDB" id="A0AAU9BZE0"/>
<dbReference type="CDD" id="cd00371">
    <property type="entry name" value="HMA"/>
    <property type="match status" value="1"/>
</dbReference>
<dbReference type="EMBL" id="AP024718">
    <property type="protein sequence ID" value="BCX89150.1"/>
    <property type="molecule type" value="Genomic_DNA"/>
</dbReference>
<dbReference type="PROSITE" id="PS50846">
    <property type="entry name" value="HMA_2"/>
    <property type="match status" value="1"/>
</dbReference>
<feature type="domain" description="HMA" evidence="1">
    <location>
        <begin position="2"/>
        <end position="68"/>
    </location>
</feature>
<evidence type="ECO:0000259" key="1">
    <source>
        <dbReference type="PROSITE" id="PS50846"/>
    </source>
</evidence>
<dbReference type="InterPro" id="IPR036163">
    <property type="entry name" value="HMA_dom_sf"/>
</dbReference>
<proteinExistence type="predicted"/>
<name>A0AAU9BZE0_9GAMM</name>
<keyword evidence="3" id="KW-1185">Reference proteome</keyword>
<gene>
    <name evidence="2" type="ORF">MIN45_P1520</name>
</gene>
<dbReference type="InterPro" id="IPR006121">
    <property type="entry name" value="HMA_dom"/>
</dbReference>
<dbReference type="Proteomes" id="UP001321450">
    <property type="component" value="Chromosome"/>
</dbReference>
<reference evidence="3" key="1">
    <citation type="journal article" date="2024" name="Int. J. Syst. Evol. Microbiol.">
        <title>Methylomarinovum tepidoasis sp. nov., a moderately thermophilic methanotroph of the family Methylothermaceae isolated from a deep-sea hydrothermal field.</title>
        <authorList>
            <person name="Hirayama H."/>
            <person name="Takaki Y."/>
            <person name="Abe M."/>
            <person name="Miyazaki M."/>
            <person name="Uematsu K."/>
            <person name="Matsui Y."/>
            <person name="Takai K."/>
        </authorList>
    </citation>
    <scope>NUCLEOTIDE SEQUENCE [LARGE SCALE GENOMIC DNA]</scope>
    <source>
        <strain evidence="3">IN45</strain>
    </source>
</reference>
<dbReference type="GO" id="GO:0046872">
    <property type="term" value="F:metal ion binding"/>
    <property type="evidence" value="ECO:0007669"/>
    <property type="project" value="InterPro"/>
</dbReference>
<evidence type="ECO:0000313" key="3">
    <source>
        <dbReference type="Proteomes" id="UP001321450"/>
    </source>
</evidence>
<dbReference type="Pfam" id="PF00403">
    <property type="entry name" value="HMA"/>
    <property type="match status" value="1"/>
</dbReference>